<dbReference type="AlphaFoldDB" id="A0AAE3QM41"/>
<proteinExistence type="predicted"/>
<protein>
    <submittedName>
        <fullName evidence="2">AAA family ATPase</fullName>
    </submittedName>
</protein>
<dbReference type="SMART" id="SM00382">
    <property type="entry name" value="AAA"/>
    <property type="match status" value="1"/>
</dbReference>
<dbReference type="Pfam" id="PF07728">
    <property type="entry name" value="AAA_5"/>
    <property type="match status" value="1"/>
</dbReference>
<evidence type="ECO:0000313" key="3">
    <source>
        <dbReference type="Proteomes" id="UP001241110"/>
    </source>
</evidence>
<evidence type="ECO:0000313" key="2">
    <source>
        <dbReference type="EMBL" id="MDJ1481191.1"/>
    </source>
</evidence>
<dbReference type="InterPro" id="IPR011704">
    <property type="entry name" value="ATPase_dyneun-rel_AAA"/>
</dbReference>
<dbReference type="InterPro" id="IPR027417">
    <property type="entry name" value="P-loop_NTPase"/>
</dbReference>
<dbReference type="RefSeq" id="WP_313978637.1">
    <property type="nucleotide sequence ID" value="NZ_JASJOS010000005.1"/>
</dbReference>
<dbReference type="PANTHER" id="PTHR37291">
    <property type="entry name" value="5-METHYLCYTOSINE-SPECIFIC RESTRICTION ENZYME B"/>
    <property type="match status" value="1"/>
</dbReference>
<dbReference type="Proteomes" id="UP001241110">
    <property type="component" value="Unassembled WGS sequence"/>
</dbReference>
<dbReference type="EMBL" id="JASJOS010000005">
    <property type="protein sequence ID" value="MDJ1481191.1"/>
    <property type="molecule type" value="Genomic_DNA"/>
</dbReference>
<dbReference type="InterPro" id="IPR003593">
    <property type="entry name" value="AAA+_ATPase"/>
</dbReference>
<dbReference type="SUPFAM" id="SSF52540">
    <property type="entry name" value="P-loop containing nucleoside triphosphate hydrolases"/>
    <property type="match status" value="1"/>
</dbReference>
<comment type="caution">
    <text evidence="2">The sequence shown here is derived from an EMBL/GenBank/DDBJ whole genome shotgun (WGS) entry which is preliminary data.</text>
</comment>
<name>A0AAE3QM41_9BACT</name>
<sequence length="575" mass="67170">MNLLFFEMGIRHEKLWQPLEEYLTIYPKTKILLYFKTSEGDYKGLPLVFRDGEPRLQTETGITAAMALSEPAKTEFMKRYRQDKLFSLASVCKYYFGPLYRGNRETHVYDPMHELQVSKDEVLDIFPDLSEKASYGNYIRLEKLSSLVTRVELQRQTDSVEEKEATYTKPVQLFPLNQILYGPPGTGKTYQTINYAVAIIESKPIEAIQAEDRAEVQRRYESYQEQEQIEFITFHQSYSYEEFVQGLRPDTHRHTDNLHFRLTDGVFKRIADRAKANYEAYRRTINKPKLPFESLLDQMLMESMNRETEEVEIPLQNPGGQFRSMIIYEVGDTYLLYKRRTTRGDSAKDEVRQLYLHKLRESFYGKEIREAINRPYYEAVVYALRKFEKSLKHAKSEDRLKNYVLIIDEINRANISRVFGELITLLEEDKRLGKEHPLTVTLSSGESFAVPSNLSIVGTMNTADKSIALLDAALRRRFVFVPMYPQYDLIPEAASVLQSLNEQIRERKGVDFMIGHSFFINKSVSEFPEIFNQKIIPLLYEYFNTRIEPIRDILQKSGLVLTEENYQLKVIGIVG</sequence>
<dbReference type="InterPro" id="IPR052934">
    <property type="entry name" value="Methyl-DNA_Rec/Restrict_Enz"/>
</dbReference>
<evidence type="ECO:0000259" key="1">
    <source>
        <dbReference type="SMART" id="SM00382"/>
    </source>
</evidence>
<accession>A0AAE3QM41</accession>
<dbReference type="Gene3D" id="3.40.50.300">
    <property type="entry name" value="P-loop containing nucleotide triphosphate hydrolases"/>
    <property type="match status" value="1"/>
</dbReference>
<reference evidence="2" key="1">
    <citation type="submission" date="2023-05" db="EMBL/GenBank/DDBJ databases">
        <authorList>
            <person name="Zhang X."/>
        </authorList>
    </citation>
    <scope>NUCLEOTIDE SEQUENCE</scope>
    <source>
        <strain evidence="2">YF14B1</strain>
    </source>
</reference>
<feature type="domain" description="AAA+ ATPase" evidence="1">
    <location>
        <begin position="174"/>
        <end position="488"/>
    </location>
</feature>
<dbReference type="GO" id="GO:0016887">
    <property type="term" value="F:ATP hydrolysis activity"/>
    <property type="evidence" value="ECO:0007669"/>
    <property type="project" value="InterPro"/>
</dbReference>
<dbReference type="PANTHER" id="PTHR37291:SF1">
    <property type="entry name" value="TYPE IV METHYL-DIRECTED RESTRICTION ENZYME ECOKMCRB SUBUNIT"/>
    <property type="match status" value="1"/>
</dbReference>
<organism evidence="2 3">
    <name type="scientific">Xanthocytophaga flava</name>
    <dbReference type="NCBI Taxonomy" id="3048013"/>
    <lineage>
        <taxon>Bacteria</taxon>
        <taxon>Pseudomonadati</taxon>
        <taxon>Bacteroidota</taxon>
        <taxon>Cytophagia</taxon>
        <taxon>Cytophagales</taxon>
        <taxon>Rhodocytophagaceae</taxon>
        <taxon>Xanthocytophaga</taxon>
    </lineage>
</organism>
<dbReference type="GO" id="GO:0005524">
    <property type="term" value="F:ATP binding"/>
    <property type="evidence" value="ECO:0007669"/>
    <property type="project" value="InterPro"/>
</dbReference>
<gene>
    <name evidence="2" type="ORF">QNI16_11900</name>
</gene>